<protein>
    <submittedName>
        <fullName evidence="6">Alkylpyrone methyltransferase</fullName>
    </submittedName>
</protein>
<dbReference type="Gene3D" id="1.20.120.1630">
    <property type="match status" value="1"/>
</dbReference>
<dbReference type="InterPro" id="IPR052527">
    <property type="entry name" value="Metal_cation-efflux_comp"/>
</dbReference>
<feature type="transmembrane region" description="Helical" evidence="5">
    <location>
        <begin position="43"/>
        <end position="63"/>
    </location>
</feature>
<dbReference type="Proteomes" id="UP001500782">
    <property type="component" value="Unassembled WGS sequence"/>
</dbReference>
<feature type="transmembrane region" description="Helical" evidence="5">
    <location>
        <begin position="70"/>
        <end position="89"/>
    </location>
</feature>
<keyword evidence="4 5" id="KW-0472">Membrane</keyword>
<sequence>MSLFWAVFVFLIFQRLVELRIAKRNEIWMKQQGAIEFGKEHYGLMVAMHIAFFVSLMLEVILFKDTANQYWPVILGLFIITQAFRVWIIKSLQRYWNTKILVIPNAKVIKSGPYRWMKHPNYLVVTVELLLIPLLFNAYLTLCLFFVLNQIILSIRIPQEEAILSQWTEYGTEFEEHARFIPSLSKKE</sequence>
<accession>A0ABN0WVV3</accession>
<keyword evidence="2 5" id="KW-0812">Transmembrane</keyword>
<evidence type="ECO:0000256" key="2">
    <source>
        <dbReference type="ARBA" id="ARBA00022692"/>
    </source>
</evidence>
<name>A0ABN0WVV3_9BACI</name>
<proteinExistence type="predicted"/>
<reference evidence="6 7" key="1">
    <citation type="journal article" date="2019" name="Int. J. Syst. Evol. Microbiol.">
        <title>The Global Catalogue of Microorganisms (GCM) 10K type strain sequencing project: providing services to taxonomists for standard genome sequencing and annotation.</title>
        <authorList>
            <consortium name="The Broad Institute Genomics Platform"/>
            <consortium name="The Broad Institute Genome Sequencing Center for Infectious Disease"/>
            <person name="Wu L."/>
            <person name="Ma J."/>
        </authorList>
    </citation>
    <scope>NUCLEOTIDE SEQUENCE [LARGE SCALE GENOMIC DNA]</scope>
    <source>
        <strain evidence="6 7">JCM 9731</strain>
    </source>
</reference>
<keyword evidence="6" id="KW-0489">Methyltransferase</keyword>
<dbReference type="RefSeq" id="WP_343804088.1">
    <property type="nucleotide sequence ID" value="NZ_BAAADJ010000064.1"/>
</dbReference>
<dbReference type="PANTHER" id="PTHR43847">
    <property type="entry name" value="BLL3993 PROTEIN"/>
    <property type="match status" value="1"/>
</dbReference>
<dbReference type="EMBL" id="BAAADJ010000064">
    <property type="protein sequence ID" value="GAA0348092.1"/>
    <property type="molecule type" value="Genomic_DNA"/>
</dbReference>
<keyword evidence="6" id="KW-0808">Transferase</keyword>
<dbReference type="PANTHER" id="PTHR43847:SF1">
    <property type="entry name" value="BLL3993 PROTEIN"/>
    <property type="match status" value="1"/>
</dbReference>
<evidence type="ECO:0000256" key="3">
    <source>
        <dbReference type="ARBA" id="ARBA00022989"/>
    </source>
</evidence>
<dbReference type="GO" id="GO:0008168">
    <property type="term" value="F:methyltransferase activity"/>
    <property type="evidence" value="ECO:0007669"/>
    <property type="project" value="UniProtKB-KW"/>
</dbReference>
<keyword evidence="3 5" id="KW-1133">Transmembrane helix</keyword>
<comment type="caution">
    <text evidence="6">The sequence shown here is derived from an EMBL/GenBank/DDBJ whole genome shotgun (WGS) entry which is preliminary data.</text>
</comment>
<evidence type="ECO:0000313" key="6">
    <source>
        <dbReference type="EMBL" id="GAA0348092.1"/>
    </source>
</evidence>
<keyword evidence="7" id="KW-1185">Reference proteome</keyword>
<gene>
    <name evidence="6" type="primary">bpsB</name>
    <name evidence="6" type="ORF">GCM10008967_43030</name>
</gene>
<evidence type="ECO:0000256" key="4">
    <source>
        <dbReference type="ARBA" id="ARBA00023136"/>
    </source>
</evidence>
<dbReference type="Pfam" id="PF04140">
    <property type="entry name" value="ICMT"/>
    <property type="match status" value="1"/>
</dbReference>
<feature type="transmembrane region" description="Helical" evidence="5">
    <location>
        <begin position="122"/>
        <end position="148"/>
    </location>
</feature>
<organism evidence="6 7">
    <name type="scientific">Bacillus carboniphilus</name>
    <dbReference type="NCBI Taxonomy" id="86663"/>
    <lineage>
        <taxon>Bacteria</taxon>
        <taxon>Bacillati</taxon>
        <taxon>Bacillota</taxon>
        <taxon>Bacilli</taxon>
        <taxon>Bacillales</taxon>
        <taxon>Bacillaceae</taxon>
        <taxon>Bacillus</taxon>
    </lineage>
</organism>
<dbReference type="GO" id="GO:0032259">
    <property type="term" value="P:methylation"/>
    <property type="evidence" value="ECO:0007669"/>
    <property type="project" value="UniProtKB-KW"/>
</dbReference>
<dbReference type="InterPro" id="IPR007269">
    <property type="entry name" value="ICMT_MeTrfase"/>
</dbReference>
<comment type="subcellular location">
    <subcellularLocation>
        <location evidence="1">Membrane</location>
        <topology evidence="1">Multi-pass membrane protein</topology>
    </subcellularLocation>
</comment>
<evidence type="ECO:0000256" key="1">
    <source>
        <dbReference type="ARBA" id="ARBA00004141"/>
    </source>
</evidence>
<evidence type="ECO:0000256" key="5">
    <source>
        <dbReference type="SAM" id="Phobius"/>
    </source>
</evidence>
<evidence type="ECO:0000313" key="7">
    <source>
        <dbReference type="Proteomes" id="UP001500782"/>
    </source>
</evidence>